<proteinExistence type="predicted"/>
<organism evidence="2 3">
    <name type="scientific">Comamonas faecalis</name>
    <dbReference type="NCBI Taxonomy" id="1387849"/>
    <lineage>
        <taxon>Bacteria</taxon>
        <taxon>Pseudomonadati</taxon>
        <taxon>Pseudomonadota</taxon>
        <taxon>Betaproteobacteria</taxon>
        <taxon>Burkholderiales</taxon>
        <taxon>Comamonadaceae</taxon>
        <taxon>Comamonas</taxon>
    </lineage>
</organism>
<gene>
    <name evidence="2" type="ORF">GCM10022279_29700</name>
</gene>
<feature type="transmembrane region" description="Helical" evidence="1">
    <location>
        <begin position="145"/>
        <end position="167"/>
    </location>
</feature>
<dbReference type="EMBL" id="BAABBP010000036">
    <property type="protein sequence ID" value="GAA4003857.1"/>
    <property type="molecule type" value="Genomic_DNA"/>
</dbReference>
<name>A0ABP7RY31_9BURK</name>
<feature type="transmembrane region" description="Helical" evidence="1">
    <location>
        <begin position="111"/>
        <end position="133"/>
    </location>
</feature>
<dbReference type="Proteomes" id="UP001501627">
    <property type="component" value="Unassembled WGS sequence"/>
</dbReference>
<keyword evidence="3" id="KW-1185">Reference proteome</keyword>
<protein>
    <submittedName>
        <fullName evidence="2">Uncharacterized protein</fullName>
    </submittedName>
</protein>
<evidence type="ECO:0000256" key="1">
    <source>
        <dbReference type="SAM" id="Phobius"/>
    </source>
</evidence>
<dbReference type="RefSeq" id="WP_103046288.1">
    <property type="nucleotide sequence ID" value="NZ_BAABBP010000036.1"/>
</dbReference>
<accession>A0ABP7RY31</accession>
<evidence type="ECO:0000313" key="2">
    <source>
        <dbReference type="EMBL" id="GAA4003857.1"/>
    </source>
</evidence>
<keyword evidence="1" id="KW-0472">Membrane</keyword>
<evidence type="ECO:0000313" key="3">
    <source>
        <dbReference type="Proteomes" id="UP001501627"/>
    </source>
</evidence>
<keyword evidence="1" id="KW-1133">Transmembrane helix</keyword>
<feature type="transmembrane region" description="Helical" evidence="1">
    <location>
        <begin position="73"/>
        <end position="99"/>
    </location>
</feature>
<feature type="transmembrane region" description="Helical" evidence="1">
    <location>
        <begin position="41"/>
        <end position="61"/>
    </location>
</feature>
<feature type="transmembrane region" description="Helical" evidence="1">
    <location>
        <begin position="187"/>
        <end position="207"/>
    </location>
</feature>
<comment type="caution">
    <text evidence="2">The sequence shown here is derived from an EMBL/GenBank/DDBJ whole genome shotgun (WGS) entry which is preliminary data.</text>
</comment>
<sequence>MPLEPLLALLALAAALAMRPWRMLASARPLVHERHGAPSPLWTPLLATLVILPWAWALPTLHHMPLQLQWSGACLVLLTLGWPLAVPTLLAVGLLAALLSPSLGWGDAVALAVWQGLIPATLAMLLGALVRRLMGRHGFGGARMFVYVLGRCFLGTALCLFASGSLWQAMGHPLPGVGDALSLVARWLMAWGDAVLTGMLCAIFVAFKPQWLATWSDDLYVPKAGTPG</sequence>
<keyword evidence="1" id="KW-0812">Transmembrane</keyword>
<reference evidence="3" key="1">
    <citation type="journal article" date="2019" name="Int. J. Syst. Evol. Microbiol.">
        <title>The Global Catalogue of Microorganisms (GCM) 10K type strain sequencing project: providing services to taxonomists for standard genome sequencing and annotation.</title>
        <authorList>
            <consortium name="The Broad Institute Genomics Platform"/>
            <consortium name="The Broad Institute Genome Sequencing Center for Infectious Disease"/>
            <person name="Wu L."/>
            <person name="Ma J."/>
        </authorList>
    </citation>
    <scope>NUCLEOTIDE SEQUENCE [LARGE SCALE GENOMIC DNA]</scope>
    <source>
        <strain evidence="3">JCM 17561</strain>
    </source>
</reference>